<proteinExistence type="predicted"/>
<sequence length="173" mass="18736">MRRATTTDVRDIQALERRAGGLFRDIGLDAIADDNPPSDDDLSAAIGDGKIHVVDAPTTSPDRPRLAAWLWLGQADGDLLIEQVSADPAFRGQRIGARLVEYAVALARETGVPGVCLTTFSEVPWNGPLYRRLGFVEVPPTELGDDLRRIRVAEGAAGLDVSPRIAMRRPVDV</sequence>
<evidence type="ECO:0000259" key="1">
    <source>
        <dbReference type="PROSITE" id="PS51186"/>
    </source>
</evidence>
<dbReference type="PROSITE" id="PS51186">
    <property type="entry name" value="GNAT"/>
    <property type="match status" value="1"/>
</dbReference>
<dbReference type="Gene3D" id="3.40.630.30">
    <property type="match status" value="1"/>
</dbReference>
<dbReference type="EC" id="2.3.1.-" evidence="2"/>
<dbReference type="InterPro" id="IPR000182">
    <property type="entry name" value="GNAT_dom"/>
</dbReference>
<dbReference type="InterPro" id="IPR016181">
    <property type="entry name" value="Acyl_CoA_acyltransferase"/>
</dbReference>
<keyword evidence="2" id="KW-0808">Transferase</keyword>
<feature type="domain" description="N-acetyltransferase" evidence="1">
    <location>
        <begin position="1"/>
        <end position="172"/>
    </location>
</feature>
<comment type="caution">
    <text evidence="2">The sequence shown here is derived from an EMBL/GenBank/DDBJ whole genome shotgun (WGS) entry which is preliminary data.</text>
</comment>
<dbReference type="EMBL" id="DWVP01000024">
    <property type="protein sequence ID" value="HJC86127.1"/>
    <property type="molecule type" value="Genomic_DNA"/>
</dbReference>
<reference evidence="2" key="2">
    <citation type="submission" date="2021-04" db="EMBL/GenBank/DDBJ databases">
        <authorList>
            <person name="Gilroy R."/>
        </authorList>
    </citation>
    <scope>NUCLEOTIDE SEQUENCE</scope>
    <source>
        <strain evidence="2">ChiHjej13B12-4958</strain>
    </source>
</reference>
<gene>
    <name evidence="2" type="ORF">H9751_11445</name>
</gene>
<evidence type="ECO:0000313" key="3">
    <source>
        <dbReference type="Proteomes" id="UP000823858"/>
    </source>
</evidence>
<organism evidence="2 3">
    <name type="scientific">Candidatus Corynebacterium faecigallinarum</name>
    <dbReference type="NCBI Taxonomy" id="2838528"/>
    <lineage>
        <taxon>Bacteria</taxon>
        <taxon>Bacillati</taxon>
        <taxon>Actinomycetota</taxon>
        <taxon>Actinomycetes</taxon>
        <taxon>Mycobacteriales</taxon>
        <taxon>Corynebacteriaceae</taxon>
        <taxon>Corynebacterium</taxon>
    </lineage>
</organism>
<dbReference type="Proteomes" id="UP000823858">
    <property type="component" value="Unassembled WGS sequence"/>
</dbReference>
<keyword evidence="2" id="KW-0012">Acyltransferase</keyword>
<dbReference type="GO" id="GO:0016747">
    <property type="term" value="F:acyltransferase activity, transferring groups other than amino-acyl groups"/>
    <property type="evidence" value="ECO:0007669"/>
    <property type="project" value="InterPro"/>
</dbReference>
<evidence type="ECO:0000313" key="2">
    <source>
        <dbReference type="EMBL" id="HJC86127.1"/>
    </source>
</evidence>
<dbReference type="CDD" id="cd04301">
    <property type="entry name" value="NAT_SF"/>
    <property type="match status" value="1"/>
</dbReference>
<protein>
    <submittedName>
        <fullName evidence="2">GNAT family N-acetyltransferase</fullName>
        <ecNumber evidence="2">2.3.1.-</ecNumber>
    </submittedName>
</protein>
<dbReference type="Pfam" id="PF13508">
    <property type="entry name" value="Acetyltransf_7"/>
    <property type="match status" value="1"/>
</dbReference>
<dbReference type="SUPFAM" id="SSF55729">
    <property type="entry name" value="Acyl-CoA N-acyltransferases (Nat)"/>
    <property type="match status" value="1"/>
</dbReference>
<accession>A0A9D2TPQ0</accession>
<dbReference type="AlphaFoldDB" id="A0A9D2TPQ0"/>
<name>A0A9D2TPQ0_9CORY</name>
<reference evidence="2" key="1">
    <citation type="journal article" date="2021" name="PeerJ">
        <title>Extensive microbial diversity within the chicken gut microbiome revealed by metagenomics and culture.</title>
        <authorList>
            <person name="Gilroy R."/>
            <person name="Ravi A."/>
            <person name="Getino M."/>
            <person name="Pursley I."/>
            <person name="Horton D.L."/>
            <person name="Alikhan N.F."/>
            <person name="Baker D."/>
            <person name="Gharbi K."/>
            <person name="Hall N."/>
            <person name="Watson M."/>
            <person name="Adriaenssens E.M."/>
            <person name="Foster-Nyarko E."/>
            <person name="Jarju S."/>
            <person name="Secka A."/>
            <person name="Antonio M."/>
            <person name="Oren A."/>
            <person name="Chaudhuri R.R."/>
            <person name="La Ragione R."/>
            <person name="Hildebrand F."/>
            <person name="Pallen M.J."/>
        </authorList>
    </citation>
    <scope>NUCLEOTIDE SEQUENCE</scope>
    <source>
        <strain evidence="2">ChiHjej13B12-4958</strain>
    </source>
</reference>